<dbReference type="RefSeq" id="WP_226607392.1">
    <property type="nucleotide sequence ID" value="NZ_JAJAQI010000011.1"/>
</dbReference>
<evidence type="ECO:0000313" key="3">
    <source>
        <dbReference type="Proteomes" id="UP001139311"/>
    </source>
</evidence>
<accession>A0A9X1L7W0</accession>
<evidence type="ECO:0000259" key="1">
    <source>
        <dbReference type="Pfam" id="PF07045"/>
    </source>
</evidence>
<dbReference type="EMBL" id="JAJAQI010000011">
    <property type="protein sequence ID" value="MCB4821919.1"/>
    <property type="molecule type" value="Genomic_DNA"/>
</dbReference>
<name>A0A9X1L7W0_9PROT</name>
<dbReference type="InterPro" id="IPR010753">
    <property type="entry name" value="DUF1330"/>
</dbReference>
<protein>
    <submittedName>
        <fullName evidence="2">DUF1330 domain-containing protein</fullName>
    </submittedName>
</protein>
<dbReference type="InterPro" id="IPR011008">
    <property type="entry name" value="Dimeric_a/b-barrel"/>
</dbReference>
<dbReference type="PANTHER" id="PTHR41521">
    <property type="match status" value="1"/>
</dbReference>
<dbReference type="Pfam" id="PF07045">
    <property type="entry name" value="DUF1330"/>
    <property type="match status" value="1"/>
</dbReference>
<sequence length="98" mass="10734">MPAYLVANLRVKDPAKFAEYREKVTPMIARFGGRYLVRGGAVTPVEGSPNLERVVIIEYPDMASLKAFYHSAEYAPLIALRQAASEGDVAFVEGYVPG</sequence>
<reference evidence="2" key="1">
    <citation type="submission" date="2021-10" db="EMBL/GenBank/DDBJ databases">
        <title>Roseicella aerolatum sp. nov., isolated from aerosols of e-waste dismantling site.</title>
        <authorList>
            <person name="Qin T."/>
        </authorList>
    </citation>
    <scope>NUCLEOTIDE SEQUENCE</scope>
    <source>
        <strain evidence="2">GB24</strain>
    </source>
</reference>
<dbReference type="Proteomes" id="UP001139311">
    <property type="component" value="Unassembled WGS sequence"/>
</dbReference>
<dbReference type="Gene3D" id="3.30.70.100">
    <property type="match status" value="1"/>
</dbReference>
<comment type="caution">
    <text evidence="2">The sequence shown here is derived from an EMBL/GenBank/DDBJ whole genome shotgun (WGS) entry which is preliminary data.</text>
</comment>
<gene>
    <name evidence="2" type="ORF">LHA35_09260</name>
</gene>
<dbReference type="AlphaFoldDB" id="A0A9X1L7W0"/>
<feature type="domain" description="DUF1330" evidence="1">
    <location>
        <begin position="2"/>
        <end position="95"/>
    </location>
</feature>
<organism evidence="2 3">
    <name type="scientific">Roseicella aerolata</name>
    <dbReference type="NCBI Taxonomy" id="2883479"/>
    <lineage>
        <taxon>Bacteria</taxon>
        <taxon>Pseudomonadati</taxon>
        <taxon>Pseudomonadota</taxon>
        <taxon>Alphaproteobacteria</taxon>
        <taxon>Acetobacterales</taxon>
        <taxon>Roseomonadaceae</taxon>
        <taxon>Roseicella</taxon>
    </lineage>
</organism>
<evidence type="ECO:0000313" key="2">
    <source>
        <dbReference type="EMBL" id="MCB4821919.1"/>
    </source>
</evidence>
<keyword evidence="3" id="KW-1185">Reference proteome</keyword>
<dbReference type="PANTHER" id="PTHR41521:SF4">
    <property type="entry name" value="BLR0684 PROTEIN"/>
    <property type="match status" value="1"/>
</dbReference>
<dbReference type="SUPFAM" id="SSF54909">
    <property type="entry name" value="Dimeric alpha+beta barrel"/>
    <property type="match status" value="1"/>
</dbReference>
<proteinExistence type="predicted"/>